<dbReference type="OrthoDB" id="2555274at2"/>
<dbReference type="Gene3D" id="3.20.20.150">
    <property type="entry name" value="Divalent-metal-dependent TIM barrel enzymes"/>
    <property type="match status" value="1"/>
</dbReference>
<dbReference type="InterPro" id="IPR036237">
    <property type="entry name" value="Xyl_isomerase-like_sf"/>
</dbReference>
<gene>
    <name evidence="2" type="ORF">Pan265_25350</name>
</gene>
<dbReference type="RefSeq" id="WP_145446829.1">
    <property type="nucleotide sequence ID" value="NZ_CP036280.1"/>
</dbReference>
<dbReference type="InterPro" id="IPR013022">
    <property type="entry name" value="Xyl_isomerase-like_TIM-brl"/>
</dbReference>
<organism evidence="2 3">
    <name type="scientific">Mucisphaera calidilacus</name>
    <dbReference type="NCBI Taxonomy" id="2527982"/>
    <lineage>
        <taxon>Bacteria</taxon>
        <taxon>Pseudomonadati</taxon>
        <taxon>Planctomycetota</taxon>
        <taxon>Phycisphaerae</taxon>
        <taxon>Phycisphaerales</taxon>
        <taxon>Phycisphaeraceae</taxon>
        <taxon>Mucisphaera</taxon>
    </lineage>
</organism>
<dbReference type="Proteomes" id="UP000320386">
    <property type="component" value="Chromosome"/>
</dbReference>
<dbReference type="Pfam" id="PF01261">
    <property type="entry name" value="AP_endonuc_2"/>
    <property type="match status" value="1"/>
</dbReference>
<dbReference type="KEGG" id="mcad:Pan265_25350"/>
<sequence length="276" mass="31198">MELQIFRHLWGVPDPLDVCIPRFVKAGYDGIECASAEKLPQGVTTDDLRGAIETHNLAYLAQTFTTGDSVAEHVASFRAELDRVLPLNPVRIGCHSGWDRFPLKDAIDLYRELVRIEADLGIPVGHETHRSRIFYNPWTTRDVLMEVPEVKLVCDFSHWVCVCERIPEEPEVFALAADRCMHLHARIGYAEGPQVTDPDAPEFAAERAAHEAWWQQIWAVQQERGESVTTVTPEFGPPPYLHTLPHTQEPVADLEDVCDRQAGNVRRLFAAWSSRA</sequence>
<feature type="domain" description="Xylose isomerase-like TIM barrel" evidence="1">
    <location>
        <begin position="24"/>
        <end position="185"/>
    </location>
</feature>
<protein>
    <recommendedName>
        <fullName evidence="1">Xylose isomerase-like TIM barrel domain-containing protein</fullName>
    </recommendedName>
</protein>
<proteinExistence type="predicted"/>
<evidence type="ECO:0000313" key="2">
    <source>
        <dbReference type="EMBL" id="QDU72663.1"/>
    </source>
</evidence>
<dbReference type="SUPFAM" id="SSF51658">
    <property type="entry name" value="Xylose isomerase-like"/>
    <property type="match status" value="1"/>
</dbReference>
<name>A0A518C0C1_9BACT</name>
<reference evidence="2 3" key="1">
    <citation type="submission" date="2019-02" db="EMBL/GenBank/DDBJ databases">
        <title>Deep-cultivation of Planctomycetes and their phenomic and genomic characterization uncovers novel biology.</title>
        <authorList>
            <person name="Wiegand S."/>
            <person name="Jogler M."/>
            <person name="Boedeker C."/>
            <person name="Pinto D."/>
            <person name="Vollmers J."/>
            <person name="Rivas-Marin E."/>
            <person name="Kohn T."/>
            <person name="Peeters S.H."/>
            <person name="Heuer A."/>
            <person name="Rast P."/>
            <person name="Oberbeckmann S."/>
            <person name="Bunk B."/>
            <person name="Jeske O."/>
            <person name="Meyerdierks A."/>
            <person name="Storesund J.E."/>
            <person name="Kallscheuer N."/>
            <person name="Luecker S."/>
            <person name="Lage O.M."/>
            <person name="Pohl T."/>
            <person name="Merkel B.J."/>
            <person name="Hornburger P."/>
            <person name="Mueller R.-W."/>
            <person name="Bruemmer F."/>
            <person name="Labrenz M."/>
            <person name="Spormann A.M."/>
            <person name="Op den Camp H."/>
            <person name="Overmann J."/>
            <person name="Amann R."/>
            <person name="Jetten M.S.M."/>
            <person name="Mascher T."/>
            <person name="Medema M.H."/>
            <person name="Devos D.P."/>
            <person name="Kaster A.-K."/>
            <person name="Ovreas L."/>
            <person name="Rohde M."/>
            <person name="Galperin M.Y."/>
            <person name="Jogler C."/>
        </authorList>
    </citation>
    <scope>NUCLEOTIDE SEQUENCE [LARGE SCALE GENOMIC DNA]</scope>
    <source>
        <strain evidence="2 3">Pan265</strain>
    </source>
</reference>
<evidence type="ECO:0000313" key="3">
    <source>
        <dbReference type="Proteomes" id="UP000320386"/>
    </source>
</evidence>
<dbReference type="EMBL" id="CP036280">
    <property type="protein sequence ID" value="QDU72663.1"/>
    <property type="molecule type" value="Genomic_DNA"/>
</dbReference>
<keyword evidence="3" id="KW-1185">Reference proteome</keyword>
<dbReference type="AlphaFoldDB" id="A0A518C0C1"/>
<accession>A0A518C0C1</accession>
<evidence type="ECO:0000259" key="1">
    <source>
        <dbReference type="Pfam" id="PF01261"/>
    </source>
</evidence>